<accession>A0A9P4UTB1</accession>
<dbReference type="OrthoDB" id="1694274at2759"/>
<dbReference type="InterPro" id="IPR006439">
    <property type="entry name" value="HAD-SF_hydro_IA"/>
</dbReference>
<dbReference type="SFLD" id="SFLDG01129">
    <property type="entry name" value="C1.5:_HAD__Beta-PGM__Phosphata"/>
    <property type="match status" value="1"/>
</dbReference>
<sequence length="284" mass="31763">MSSGSQKGRPTVLLFDIGGVCVVSPFQAILDYERSRGIPDGWINWSISQSGHDGAWQRLERGEILLDQAFFRNFKSDLSNERRWRAYFARHLAKQQKGSQGHAAGEAAYQAPSVPDIDSEWLYWEMMRISREMDPHMFPALKRLRRHADESNGKLIIGALSNTSIFPPGHPYNDAATPEGKRNTELKSIFDVFVSSAHVGMRKPDEDIYRFAVKELGTFASSRGSKVIIEPGDIVFLDDIGANLRTAKKVGMRTIKVSLGRADLAVKELERITGLGLTSEKARL</sequence>
<dbReference type="AlphaFoldDB" id="A0A9P4UTB1"/>
<organism evidence="1 2">
    <name type="scientific">Polychaeton citri CBS 116435</name>
    <dbReference type="NCBI Taxonomy" id="1314669"/>
    <lineage>
        <taxon>Eukaryota</taxon>
        <taxon>Fungi</taxon>
        <taxon>Dikarya</taxon>
        <taxon>Ascomycota</taxon>
        <taxon>Pezizomycotina</taxon>
        <taxon>Dothideomycetes</taxon>
        <taxon>Dothideomycetidae</taxon>
        <taxon>Capnodiales</taxon>
        <taxon>Capnodiaceae</taxon>
        <taxon>Polychaeton</taxon>
    </lineage>
</organism>
<gene>
    <name evidence="1" type="ORF">K431DRAFT_280656</name>
</gene>
<comment type="caution">
    <text evidence="1">The sequence shown here is derived from an EMBL/GenBank/DDBJ whole genome shotgun (WGS) entry which is preliminary data.</text>
</comment>
<dbReference type="InterPro" id="IPR023198">
    <property type="entry name" value="PGP-like_dom2"/>
</dbReference>
<dbReference type="Gene3D" id="3.40.50.1000">
    <property type="entry name" value="HAD superfamily/HAD-like"/>
    <property type="match status" value="1"/>
</dbReference>
<protein>
    <submittedName>
        <fullName evidence="1">HAD-like protein</fullName>
    </submittedName>
</protein>
<dbReference type="CDD" id="cd02603">
    <property type="entry name" value="HAD_sEH-N_like"/>
    <property type="match status" value="1"/>
</dbReference>
<dbReference type="InterPro" id="IPR052898">
    <property type="entry name" value="ACAD10-like"/>
</dbReference>
<dbReference type="NCBIfam" id="TIGR01509">
    <property type="entry name" value="HAD-SF-IA-v3"/>
    <property type="match status" value="1"/>
</dbReference>
<evidence type="ECO:0000313" key="2">
    <source>
        <dbReference type="Proteomes" id="UP000799441"/>
    </source>
</evidence>
<keyword evidence="2" id="KW-1185">Reference proteome</keyword>
<dbReference type="InterPro" id="IPR036412">
    <property type="entry name" value="HAD-like_sf"/>
</dbReference>
<name>A0A9P4UTB1_9PEZI</name>
<dbReference type="PANTHER" id="PTHR47829:SF1">
    <property type="entry name" value="HAD FAMILY PHOSPHATASE"/>
    <property type="match status" value="1"/>
</dbReference>
<dbReference type="Gene3D" id="1.10.150.240">
    <property type="entry name" value="Putative phosphatase, domain 2"/>
    <property type="match status" value="1"/>
</dbReference>
<dbReference type="GO" id="GO:0016791">
    <property type="term" value="F:phosphatase activity"/>
    <property type="evidence" value="ECO:0007669"/>
    <property type="project" value="UniProtKB-ARBA"/>
</dbReference>
<dbReference type="Proteomes" id="UP000799441">
    <property type="component" value="Unassembled WGS sequence"/>
</dbReference>
<dbReference type="SUPFAM" id="SSF56784">
    <property type="entry name" value="HAD-like"/>
    <property type="match status" value="1"/>
</dbReference>
<dbReference type="Pfam" id="PF00702">
    <property type="entry name" value="Hydrolase"/>
    <property type="match status" value="1"/>
</dbReference>
<proteinExistence type="predicted"/>
<evidence type="ECO:0000313" key="1">
    <source>
        <dbReference type="EMBL" id="KAF2725924.1"/>
    </source>
</evidence>
<dbReference type="SFLD" id="SFLDS00003">
    <property type="entry name" value="Haloacid_Dehalogenase"/>
    <property type="match status" value="1"/>
</dbReference>
<dbReference type="PANTHER" id="PTHR47829">
    <property type="entry name" value="HYDROLASE, PUTATIVE (AFU_ORTHOLOGUE AFUA_1G12880)-RELATED"/>
    <property type="match status" value="1"/>
</dbReference>
<dbReference type="InterPro" id="IPR023214">
    <property type="entry name" value="HAD_sf"/>
</dbReference>
<reference evidence="1" key="1">
    <citation type="journal article" date="2020" name="Stud. Mycol.">
        <title>101 Dothideomycetes genomes: a test case for predicting lifestyles and emergence of pathogens.</title>
        <authorList>
            <person name="Haridas S."/>
            <person name="Albert R."/>
            <person name="Binder M."/>
            <person name="Bloem J."/>
            <person name="Labutti K."/>
            <person name="Salamov A."/>
            <person name="Andreopoulos B."/>
            <person name="Baker S."/>
            <person name="Barry K."/>
            <person name="Bills G."/>
            <person name="Bluhm B."/>
            <person name="Cannon C."/>
            <person name="Castanera R."/>
            <person name="Culley D."/>
            <person name="Daum C."/>
            <person name="Ezra D."/>
            <person name="Gonzalez J."/>
            <person name="Henrissat B."/>
            <person name="Kuo A."/>
            <person name="Liang C."/>
            <person name="Lipzen A."/>
            <person name="Lutzoni F."/>
            <person name="Magnuson J."/>
            <person name="Mondo S."/>
            <person name="Nolan M."/>
            <person name="Ohm R."/>
            <person name="Pangilinan J."/>
            <person name="Park H.-J."/>
            <person name="Ramirez L."/>
            <person name="Alfaro M."/>
            <person name="Sun H."/>
            <person name="Tritt A."/>
            <person name="Yoshinaga Y."/>
            <person name="Zwiers L.-H."/>
            <person name="Turgeon B."/>
            <person name="Goodwin S."/>
            <person name="Spatafora J."/>
            <person name="Crous P."/>
            <person name="Grigoriev I."/>
        </authorList>
    </citation>
    <scope>NUCLEOTIDE SEQUENCE</scope>
    <source>
        <strain evidence="1">CBS 116435</strain>
    </source>
</reference>
<dbReference type="EMBL" id="MU003766">
    <property type="protein sequence ID" value="KAF2725924.1"/>
    <property type="molecule type" value="Genomic_DNA"/>
</dbReference>